<dbReference type="KEGG" id="dfa:DFA_12107"/>
<dbReference type="GeneID" id="14865968"/>
<organism evidence="1 2">
    <name type="scientific">Cavenderia fasciculata</name>
    <name type="common">Slime mold</name>
    <name type="synonym">Dictyostelium fasciculatum</name>
    <dbReference type="NCBI Taxonomy" id="261658"/>
    <lineage>
        <taxon>Eukaryota</taxon>
        <taxon>Amoebozoa</taxon>
        <taxon>Evosea</taxon>
        <taxon>Eumycetozoa</taxon>
        <taxon>Dictyostelia</taxon>
        <taxon>Acytosteliales</taxon>
        <taxon>Cavenderiaceae</taxon>
        <taxon>Cavenderia</taxon>
    </lineage>
</organism>
<accession>F4QFU0</accession>
<proteinExistence type="predicted"/>
<dbReference type="AlphaFoldDB" id="F4QFU0"/>
<dbReference type="RefSeq" id="XP_004351046.1">
    <property type="nucleotide sequence ID" value="XM_004350994.1"/>
</dbReference>
<evidence type="ECO:0000313" key="2">
    <source>
        <dbReference type="Proteomes" id="UP000007797"/>
    </source>
</evidence>
<dbReference type="OrthoDB" id="1679758at2759"/>
<dbReference type="Proteomes" id="UP000007797">
    <property type="component" value="Unassembled WGS sequence"/>
</dbReference>
<reference evidence="2" key="1">
    <citation type="journal article" date="2011" name="Genome Res.">
        <title>Phylogeny-wide analysis of social amoeba genomes highlights ancient origins for complex intercellular communication.</title>
        <authorList>
            <person name="Heidel A.J."/>
            <person name="Lawal H.M."/>
            <person name="Felder M."/>
            <person name="Schilde C."/>
            <person name="Helps N.R."/>
            <person name="Tunggal B."/>
            <person name="Rivero F."/>
            <person name="John U."/>
            <person name="Schleicher M."/>
            <person name="Eichinger L."/>
            <person name="Platzer M."/>
            <person name="Noegel A.A."/>
            <person name="Schaap P."/>
            <person name="Gloeckner G."/>
        </authorList>
    </citation>
    <scope>NUCLEOTIDE SEQUENCE [LARGE SCALE GENOMIC DNA]</scope>
    <source>
        <strain evidence="2">SH3</strain>
    </source>
</reference>
<name>F4QFU0_CACFS</name>
<keyword evidence="2" id="KW-1185">Reference proteome</keyword>
<evidence type="ECO:0000313" key="1">
    <source>
        <dbReference type="EMBL" id="EGG14337.1"/>
    </source>
</evidence>
<dbReference type="EMBL" id="GL883029">
    <property type="protein sequence ID" value="EGG14337.1"/>
    <property type="molecule type" value="Genomic_DNA"/>
</dbReference>
<sequence>MNVFQIINQISINININITNNNWINFTTTTTGATCGWKLTLNNFKDLNGICYCPKNESIYTYKHLSNHHHSLSSHYPVNGFGTNHVVGTTPLDSLGVKTAMDAPKLDTVNDQIRGDGGKTLVDINSQHIAKPLSAPKSDVVNDQIRGDGGKTLVDINSQHIAKPLSAPKSDVVNDQIKYGK</sequence>
<gene>
    <name evidence="1" type="ORF">DFA_12107</name>
</gene>
<protein>
    <submittedName>
        <fullName evidence="1">Uncharacterized protein</fullName>
    </submittedName>
</protein>
<dbReference type="OMA" id="CANHYPV"/>